<feature type="binding site" evidence="11">
    <location>
        <position position="434"/>
    </location>
    <ligand>
        <name>K(+)</name>
        <dbReference type="ChEBI" id="CHEBI:29103"/>
    </ligand>
</feature>
<dbReference type="RefSeq" id="WP_156714595.1">
    <property type="nucleotide sequence ID" value="NZ_WPHG01000005.1"/>
</dbReference>
<feature type="transmembrane region" description="Helical" evidence="12">
    <location>
        <begin position="12"/>
        <end position="33"/>
    </location>
</feature>
<dbReference type="PIRSF" id="PIRSF006247">
    <property type="entry name" value="TrkH"/>
    <property type="match status" value="1"/>
</dbReference>
<feature type="transmembrane region" description="Helical" evidence="12">
    <location>
        <begin position="238"/>
        <end position="262"/>
    </location>
</feature>
<evidence type="ECO:0000256" key="7">
    <source>
        <dbReference type="ARBA" id="ARBA00022989"/>
    </source>
</evidence>
<evidence type="ECO:0000256" key="2">
    <source>
        <dbReference type="ARBA" id="ARBA00022448"/>
    </source>
</evidence>
<keyword evidence="4 10" id="KW-0633">Potassium transport</keyword>
<organism evidence="13 14">
    <name type="scientific">Nitratireductor arenosus</name>
    <dbReference type="NCBI Taxonomy" id="2682096"/>
    <lineage>
        <taxon>Bacteria</taxon>
        <taxon>Pseudomonadati</taxon>
        <taxon>Pseudomonadota</taxon>
        <taxon>Alphaproteobacteria</taxon>
        <taxon>Hyphomicrobiales</taxon>
        <taxon>Phyllobacteriaceae</taxon>
        <taxon>Nitratireductor</taxon>
    </lineage>
</organism>
<feature type="binding site" evidence="11">
    <location>
        <position position="113"/>
    </location>
    <ligand>
        <name>K(+)</name>
        <dbReference type="ChEBI" id="CHEBI:29103"/>
    </ligand>
</feature>
<keyword evidence="14" id="KW-1185">Reference proteome</keyword>
<keyword evidence="11" id="KW-0479">Metal-binding</keyword>
<evidence type="ECO:0000256" key="4">
    <source>
        <dbReference type="ARBA" id="ARBA00022538"/>
    </source>
</evidence>
<gene>
    <name evidence="13" type="ORF">GN330_19485</name>
</gene>
<feature type="transmembrane region" description="Helical" evidence="12">
    <location>
        <begin position="465"/>
        <end position="483"/>
    </location>
</feature>
<sequence length="484" mass="51466">MSETQLRFSAFLTAVFALYFAAAMLVPAAVDYFLDNPDWRVFVSSALLVGAPAAACALATRASAPRVNIRFGFLLVNLLWTASAIIGAIPFMLASIRLDLTDAVFESVSALTTTGSTVISGLDALPPGLLLWRSLLQWMGGLGVVALGLFVLPLLRIGGISFFRIESSDTSDRPFARFSTFTVALIGIYVALTLICALLYAAAGMTGFDAVNHAMTTLATGGFSTHDASLGYYGDNGAVIWVGTVFMFIAGLPFSILMLLVLRGRLEALRDRQILVYVGFCAIFTLSVGVYLRVNSDYTPFEALTHSAFNFVSLITTTGFASADYSLWGAFPVACAFLATILGGCSGSTAGGIKAYRFLILFEMVRLGLRQLIYPSSIATVRYGDRRVEPDMQSTAVLFISAFVVIWAIALILLAATGLDFMTAATSALTALTNVGPGLGDIVGPAGNFATLPDAAKWILDAAMILGRLEILAVLVLLSPAFWS</sequence>
<accession>A0A844QLI2</accession>
<feature type="binding site" evidence="11">
    <location>
        <position position="318"/>
    </location>
    <ligand>
        <name>K(+)</name>
        <dbReference type="ChEBI" id="CHEBI:29103"/>
    </ligand>
</feature>
<dbReference type="PANTHER" id="PTHR32024:SF3">
    <property type="entry name" value="TRK SYSTEM POTASSIUM UPTAKE PROTEIN"/>
    <property type="match status" value="1"/>
</dbReference>
<proteinExistence type="inferred from homology"/>
<dbReference type="EMBL" id="WPHG01000005">
    <property type="protein sequence ID" value="MVA99434.1"/>
    <property type="molecule type" value="Genomic_DNA"/>
</dbReference>
<dbReference type="InterPro" id="IPR004772">
    <property type="entry name" value="TrkH"/>
</dbReference>
<comment type="function">
    <text evidence="10">Low-affinity potassium transport system. Interacts with Trk system potassium uptake protein TrkA.</text>
</comment>
<evidence type="ECO:0000256" key="12">
    <source>
        <dbReference type="SAM" id="Phobius"/>
    </source>
</evidence>
<keyword evidence="7 12" id="KW-1133">Transmembrane helix</keyword>
<comment type="similarity">
    <text evidence="10">Belongs to the TrkH potassium transport family.</text>
</comment>
<dbReference type="InterPro" id="IPR003445">
    <property type="entry name" value="Cat_transpt"/>
</dbReference>
<comment type="subcellular location">
    <subcellularLocation>
        <location evidence="10">Cell inner membrane</location>
        <topology evidence="10">Multi-pass membrane protein</topology>
    </subcellularLocation>
    <subcellularLocation>
        <location evidence="1">Cell membrane</location>
        <topology evidence="1">Multi-pass membrane protein</topology>
    </subcellularLocation>
</comment>
<keyword evidence="3 10" id="KW-1003">Cell membrane</keyword>
<dbReference type="GO" id="GO:0046872">
    <property type="term" value="F:metal ion binding"/>
    <property type="evidence" value="ECO:0007669"/>
    <property type="project" value="UniProtKB-KW"/>
</dbReference>
<feature type="transmembrane region" description="Helical" evidence="12">
    <location>
        <begin position="178"/>
        <end position="203"/>
    </location>
</feature>
<feature type="transmembrane region" description="Helical" evidence="12">
    <location>
        <begin position="325"/>
        <end position="343"/>
    </location>
</feature>
<feature type="binding site" evidence="11">
    <location>
        <position position="114"/>
    </location>
    <ligand>
        <name>K(+)</name>
        <dbReference type="ChEBI" id="CHEBI:29103"/>
    </ligand>
</feature>
<feature type="transmembrane region" description="Helical" evidence="12">
    <location>
        <begin position="135"/>
        <end position="157"/>
    </location>
</feature>
<evidence type="ECO:0000313" key="14">
    <source>
        <dbReference type="Proteomes" id="UP000463224"/>
    </source>
</evidence>
<dbReference type="GO" id="GO:0005886">
    <property type="term" value="C:plasma membrane"/>
    <property type="evidence" value="ECO:0007669"/>
    <property type="project" value="UniProtKB-SubCell"/>
</dbReference>
<keyword evidence="8 10" id="KW-0406">Ion transport</keyword>
<evidence type="ECO:0000256" key="9">
    <source>
        <dbReference type="ARBA" id="ARBA00023136"/>
    </source>
</evidence>
<keyword evidence="10" id="KW-0997">Cell inner membrane</keyword>
<feature type="binding site" evidence="11">
    <location>
        <position position="435"/>
    </location>
    <ligand>
        <name>K(+)</name>
        <dbReference type="ChEBI" id="CHEBI:29103"/>
    </ligand>
</feature>
<keyword evidence="9 10" id="KW-0472">Membrane</keyword>
<feature type="transmembrane region" description="Helical" evidence="12">
    <location>
        <begin position="71"/>
        <end position="93"/>
    </location>
</feature>
<reference evidence="13 14" key="1">
    <citation type="submission" date="2019-12" db="EMBL/GenBank/DDBJ databases">
        <title>Nitratireductor arenosus sp. nov., Isolated from sea sand, Jeju island, South Korea.</title>
        <authorList>
            <person name="Kim W."/>
        </authorList>
    </citation>
    <scope>NUCLEOTIDE SEQUENCE [LARGE SCALE GENOMIC DNA]</scope>
    <source>
        <strain evidence="13 14">CAU 1489</strain>
    </source>
</reference>
<evidence type="ECO:0000256" key="11">
    <source>
        <dbReference type="PIRSR" id="PIRSR006247-1"/>
    </source>
</evidence>
<dbReference type="Pfam" id="PF02386">
    <property type="entry name" value="TrkH"/>
    <property type="match status" value="1"/>
</dbReference>
<evidence type="ECO:0000313" key="13">
    <source>
        <dbReference type="EMBL" id="MVA99434.1"/>
    </source>
</evidence>
<feature type="binding site" evidence="11">
    <location>
        <position position="317"/>
    </location>
    <ligand>
        <name>K(+)</name>
        <dbReference type="ChEBI" id="CHEBI:29103"/>
    </ligand>
</feature>
<feature type="transmembrane region" description="Helical" evidence="12">
    <location>
        <begin position="394"/>
        <end position="416"/>
    </location>
</feature>
<evidence type="ECO:0000256" key="10">
    <source>
        <dbReference type="PIRNR" id="PIRNR006247"/>
    </source>
</evidence>
<feature type="transmembrane region" description="Helical" evidence="12">
    <location>
        <begin position="39"/>
        <end position="59"/>
    </location>
</feature>
<feature type="transmembrane region" description="Helical" evidence="12">
    <location>
        <begin position="274"/>
        <end position="294"/>
    </location>
</feature>
<dbReference type="AlphaFoldDB" id="A0A844QLI2"/>
<dbReference type="GO" id="GO:0015379">
    <property type="term" value="F:potassium:chloride symporter activity"/>
    <property type="evidence" value="ECO:0007669"/>
    <property type="project" value="InterPro"/>
</dbReference>
<keyword evidence="6 10" id="KW-0630">Potassium</keyword>
<name>A0A844QLI2_9HYPH</name>
<protein>
    <recommendedName>
        <fullName evidence="10">Trk system potassium uptake protein</fullName>
    </recommendedName>
</protein>
<comment type="caution">
    <text evidence="13">The sequence shown here is derived from an EMBL/GenBank/DDBJ whole genome shotgun (WGS) entry which is preliminary data.</text>
</comment>
<keyword evidence="5 12" id="KW-0812">Transmembrane</keyword>
<keyword evidence="2 10" id="KW-0813">Transport</keyword>
<dbReference type="Proteomes" id="UP000463224">
    <property type="component" value="Unassembled WGS sequence"/>
</dbReference>
<evidence type="ECO:0000256" key="1">
    <source>
        <dbReference type="ARBA" id="ARBA00004651"/>
    </source>
</evidence>
<dbReference type="PANTHER" id="PTHR32024">
    <property type="entry name" value="TRK SYSTEM POTASSIUM UPTAKE PROTEIN TRKG-RELATED"/>
    <property type="match status" value="1"/>
</dbReference>
<feature type="binding site" evidence="11">
    <location>
        <position position="221"/>
    </location>
    <ligand>
        <name>K(+)</name>
        <dbReference type="ChEBI" id="CHEBI:29103"/>
    </ligand>
</feature>
<evidence type="ECO:0000256" key="5">
    <source>
        <dbReference type="ARBA" id="ARBA00022692"/>
    </source>
</evidence>
<evidence type="ECO:0000256" key="3">
    <source>
        <dbReference type="ARBA" id="ARBA00022475"/>
    </source>
</evidence>
<evidence type="ECO:0000256" key="8">
    <source>
        <dbReference type="ARBA" id="ARBA00023065"/>
    </source>
</evidence>
<evidence type="ECO:0000256" key="6">
    <source>
        <dbReference type="ARBA" id="ARBA00022958"/>
    </source>
</evidence>